<protein>
    <recommendedName>
        <fullName evidence="1">DUF7869 domain-containing protein</fullName>
    </recommendedName>
</protein>
<reference evidence="2 3" key="1">
    <citation type="journal article" date="2021" name="Elife">
        <title>Chloroplast acquisition without the gene transfer in kleptoplastic sea slugs, Plakobranchus ocellatus.</title>
        <authorList>
            <person name="Maeda T."/>
            <person name="Takahashi S."/>
            <person name="Yoshida T."/>
            <person name="Shimamura S."/>
            <person name="Takaki Y."/>
            <person name="Nagai Y."/>
            <person name="Toyoda A."/>
            <person name="Suzuki Y."/>
            <person name="Arimoto A."/>
            <person name="Ishii H."/>
            <person name="Satoh N."/>
            <person name="Nishiyama T."/>
            <person name="Hasebe M."/>
            <person name="Maruyama T."/>
            <person name="Minagawa J."/>
            <person name="Obokata J."/>
            <person name="Shigenobu S."/>
        </authorList>
    </citation>
    <scope>NUCLEOTIDE SEQUENCE [LARGE SCALE GENOMIC DNA]</scope>
</reference>
<name>A0AAV4ALI8_9GAST</name>
<dbReference type="AlphaFoldDB" id="A0AAV4ALI8"/>
<sequence>MDSNEISTCILKYLLSLPPVMTEISPFSDTCGRQNRNQNFVAFLKYFLSIQDYVTTISQNFLESGHTEMEVDSMHAAIEHEKKHTDVFCVTDWLGRIKGYGEMLRALTKHSSRNTRTS</sequence>
<evidence type="ECO:0000313" key="2">
    <source>
        <dbReference type="EMBL" id="GFO07209.1"/>
    </source>
</evidence>
<organism evidence="2 3">
    <name type="scientific">Plakobranchus ocellatus</name>
    <dbReference type="NCBI Taxonomy" id="259542"/>
    <lineage>
        <taxon>Eukaryota</taxon>
        <taxon>Metazoa</taxon>
        <taxon>Spiralia</taxon>
        <taxon>Lophotrochozoa</taxon>
        <taxon>Mollusca</taxon>
        <taxon>Gastropoda</taxon>
        <taxon>Heterobranchia</taxon>
        <taxon>Euthyneura</taxon>
        <taxon>Panpulmonata</taxon>
        <taxon>Sacoglossa</taxon>
        <taxon>Placobranchoidea</taxon>
        <taxon>Plakobranchidae</taxon>
        <taxon>Plakobranchus</taxon>
    </lineage>
</organism>
<comment type="caution">
    <text evidence="2">The sequence shown here is derived from an EMBL/GenBank/DDBJ whole genome shotgun (WGS) entry which is preliminary data.</text>
</comment>
<dbReference type="InterPro" id="IPR057191">
    <property type="entry name" value="DUF7869"/>
</dbReference>
<proteinExistence type="predicted"/>
<dbReference type="EMBL" id="BLXT01003843">
    <property type="protein sequence ID" value="GFO07209.1"/>
    <property type="molecule type" value="Genomic_DNA"/>
</dbReference>
<evidence type="ECO:0000313" key="3">
    <source>
        <dbReference type="Proteomes" id="UP000735302"/>
    </source>
</evidence>
<dbReference type="PANTHER" id="PTHR10773">
    <property type="entry name" value="DNA-DIRECTED RNA POLYMERASES I, II, AND III SUBUNIT RPABC2"/>
    <property type="match status" value="1"/>
</dbReference>
<dbReference type="Pfam" id="PF25273">
    <property type="entry name" value="DUF7869"/>
    <property type="match status" value="1"/>
</dbReference>
<dbReference type="Proteomes" id="UP000735302">
    <property type="component" value="Unassembled WGS sequence"/>
</dbReference>
<dbReference type="PANTHER" id="PTHR10773:SF19">
    <property type="match status" value="1"/>
</dbReference>
<accession>A0AAV4ALI8</accession>
<evidence type="ECO:0000259" key="1">
    <source>
        <dbReference type="Pfam" id="PF25273"/>
    </source>
</evidence>
<gene>
    <name evidence="2" type="ORF">PoB_003371400</name>
</gene>
<keyword evidence="3" id="KW-1185">Reference proteome</keyword>
<feature type="domain" description="DUF7869" evidence="1">
    <location>
        <begin position="2"/>
        <end position="98"/>
    </location>
</feature>